<proteinExistence type="predicted"/>
<protein>
    <submittedName>
        <fullName evidence="10">Uncharacterized protein</fullName>
    </submittedName>
</protein>
<dbReference type="EMBL" id="JABBWK010000266">
    <property type="protein sequence ID" value="KAG1886396.1"/>
    <property type="molecule type" value="Genomic_DNA"/>
</dbReference>
<dbReference type="EMBL" id="JABBWK010000080">
    <property type="protein sequence ID" value="KAG1894420.1"/>
    <property type="molecule type" value="Genomic_DNA"/>
</dbReference>
<evidence type="ECO:0000313" key="8">
    <source>
        <dbReference type="EMBL" id="KAG1906333.1"/>
    </source>
</evidence>
<dbReference type="Proteomes" id="UP001195769">
    <property type="component" value="Unassembled WGS sequence"/>
</dbReference>
<evidence type="ECO:0000313" key="5">
    <source>
        <dbReference type="EMBL" id="KAG1897541.1"/>
    </source>
</evidence>
<gene>
    <name evidence="8" type="ORF">F5891DRAFT_1005130</name>
    <name evidence="7" type="ORF">F5891DRAFT_1020549</name>
    <name evidence="6" type="ORF">F5891DRAFT_1023612</name>
    <name evidence="5" type="ORF">F5891DRAFT_1047699</name>
    <name evidence="4" type="ORF">F5891DRAFT_1062605</name>
    <name evidence="3" type="ORF">F5891DRAFT_1066079</name>
    <name evidence="2" type="ORF">F5891DRAFT_1075727</name>
    <name evidence="1" type="ORF">F5891DRAFT_1082904</name>
    <name evidence="10" type="ORF">F5891DRAFT_993970</name>
    <name evidence="9" type="ORF">F5891DRAFT_999173</name>
</gene>
<keyword evidence="11" id="KW-1185">Reference proteome</keyword>
<name>A0AAD4HUG2_9AGAM</name>
<evidence type="ECO:0000313" key="6">
    <source>
        <dbReference type="EMBL" id="KAG1902347.1"/>
    </source>
</evidence>
<dbReference type="EMBL" id="JABBWK010000001">
    <property type="protein sequence ID" value="KAG1908591.1"/>
    <property type="molecule type" value="Genomic_DNA"/>
</dbReference>
<dbReference type="EMBL" id="JABBWK010000097">
    <property type="protein sequence ID" value="KAG1893524.1"/>
    <property type="molecule type" value="Genomic_DNA"/>
</dbReference>
<dbReference type="EMBL" id="JABBWK010000003">
    <property type="protein sequence ID" value="KAG1906877.1"/>
    <property type="molecule type" value="Genomic_DNA"/>
</dbReference>
<evidence type="ECO:0000313" key="3">
    <source>
        <dbReference type="EMBL" id="KAG1893524.1"/>
    </source>
</evidence>
<evidence type="ECO:0000313" key="11">
    <source>
        <dbReference type="Proteomes" id="UP001195769"/>
    </source>
</evidence>
<reference evidence="10" key="1">
    <citation type="journal article" date="2020" name="New Phytol.">
        <title>Comparative genomics reveals dynamic genome evolution in host specialist ectomycorrhizal fungi.</title>
        <authorList>
            <person name="Lofgren L.A."/>
            <person name="Nguyen N.H."/>
            <person name="Vilgalys R."/>
            <person name="Ruytinx J."/>
            <person name="Liao H.L."/>
            <person name="Branco S."/>
            <person name="Kuo A."/>
            <person name="LaButti K."/>
            <person name="Lipzen A."/>
            <person name="Andreopoulos W."/>
            <person name="Pangilinan J."/>
            <person name="Riley R."/>
            <person name="Hundley H."/>
            <person name="Na H."/>
            <person name="Barry K."/>
            <person name="Grigoriev I.V."/>
            <person name="Stajich J.E."/>
            <person name="Kennedy P.G."/>
        </authorList>
    </citation>
    <scope>NUCLEOTIDE SEQUENCE</scope>
    <source>
        <strain evidence="10">FC203</strain>
    </source>
</reference>
<evidence type="ECO:0000313" key="7">
    <source>
        <dbReference type="EMBL" id="KAG1903111.1"/>
    </source>
</evidence>
<dbReference type="RefSeq" id="XP_041231908.1">
    <property type="nucleotide sequence ID" value="XM_041360382.1"/>
</dbReference>
<sequence>MVSALLLVFSHRTATTKPLPFPCHTPPTRKAPLPRPLPNACGIPIAPNQHATSRFHPSALYPCQAPSSIAIWQRLAHFAWWSLVRHQISPAQGQGWTG</sequence>
<dbReference type="EMBL" id="JABBWK010000181">
    <property type="protein sequence ID" value="KAG1888453.1"/>
    <property type="molecule type" value="Genomic_DNA"/>
</dbReference>
<accession>A0AAD4HUG2</accession>
<dbReference type="EMBL" id="JABBWK010000017">
    <property type="protein sequence ID" value="KAG1902347.1"/>
    <property type="molecule type" value="Genomic_DNA"/>
</dbReference>
<dbReference type="AlphaFoldDB" id="A0AAD4HUG2"/>
<evidence type="ECO:0000313" key="9">
    <source>
        <dbReference type="EMBL" id="KAG1906877.1"/>
    </source>
</evidence>
<dbReference type="EMBL" id="JABBWK010000014">
    <property type="protein sequence ID" value="KAG1903111.1"/>
    <property type="molecule type" value="Genomic_DNA"/>
</dbReference>
<dbReference type="EMBL" id="JABBWK010000045">
    <property type="protein sequence ID" value="KAG1897541.1"/>
    <property type="molecule type" value="Genomic_DNA"/>
</dbReference>
<evidence type="ECO:0000313" key="1">
    <source>
        <dbReference type="EMBL" id="KAG1886396.1"/>
    </source>
</evidence>
<evidence type="ECO:0000313" key="10">
    <source>
        <dbReference type="EMBL" id="KAG1908591.1"/>
    </source>
</evidence>
<dbReference type="GeneID" id="64654680"/>
<comment type="caution">
    <text evidence="10">The sequence shown here is derived from an EMBL/GenBank/DDBJ whole genome shotgun (WGS) entry which is preliminary data.</text>
</comment>
<organism evidence="10 11">
    <name type="scientific">Suillus fuscotomentosus</name>
    <dbReference type="NCBI Taxonomy" id="1912939"/>
    <lineage>
        <taxon>Eukaryota</taxon>
        <taxon>Fungi</taxon>
        <taxon>Dikarya</taxon>
        <taxon>Basidiomycota</taxon>
        <taxon>Agaricomycotina</taxon>
        <taxon>Agaricomycetes</taxon>
        <taxon>Agaricomycetidae</taxon>
        <taxon>Boletales</taxon>
        <taxon>Suillineae</taxon>
        <taxon>Suillaceae</taxon>
        <taxon>Suillus</taxon>
    </lineage>
</organism>
<evidence type="ECO:0000313" key="4">
    <source>
        <dbReference type="EMBL" id="KAG1894420.1"/>
    </source>
</evidence>
<evidence type="ECO:0000313" key="2">
    <source>
        <dbReference type="EMBL" id="KAG1888453.1"/>
    </source>
</evidence>
<dbReference type="EMBL" id="JABBWK010000005">
    <property type="protein sequence ID" value="KAG1906333.1"/>
    <property type="molecule type" value="Genomic_DNA"/>
</dbReference>